<proteinExistence type="predicted"/>
<sequence length="422" mass="44436">MIGRFRQQDDQIDEPKGFDDYDMRLGDMMRGERATLGKSLLDVQRELKIKATYIAAIENADPSAFETPGFIAGYVRSYARYLGLDPEWAFKAFCAESGFSTSHGMSNAASSKRSEGADEPSPFGSRNLGIPHRRESFLTRVEPGAIGSIMVLTGLIGLLGYGGYAVLNEVQRVQFVPVEQAPNVVADIDPLDGVVASTGETDDPAVAAAREGFDRLYRPQALDVPVIVARDGPIGTLDPRGTGSFIGTGSGPIPANAIPDPEGGGGTNVASVGTGDEAIDTAVLAALAEPLEDAPAPVVKAGDVPEVVLFAVRPSWVRVRSADGTTLYEKIMEEGDRFVLPKTEEPAILRTGESGAIYFAINGQPYGPAGDPGVVTGNLALAADTLKQEFAAADLSRDTALARVVAELRSDPPALPGETASE</sequence>
<dbReference type="InterPro" id="IPR010982">
    <property type="entry name" value="Lambda_DNA-bd_dom_sf"/>
</dbReference>
<feature type="transmembrane region" description="Helical" evidence="2">
    <location>
        <begin position="144"/>
        <end position="167"/>
    </location>
</feature>
<organism evidence="4 5">
    <name type="scientific">Palleronia marisminoris</name>
    <dbReference type="NCBI Taxonomy" id="315423"/>
    <lineage>
        <taxon>Bacteria</taxon>
        <taxon>Pseudomonadati</taxon>
        <taxon>Pseudomonadota</taxon>
        <taxon>Alphaproteobacteria</taxon>
        <taxon>Rhodobacterales</taxon>
        <taxon>Roseobacteraceae</taxon>
        <taxon>Palleronia</taxon>
    </lineage>
</organism>
<feature type="domain" description="Cytoskeleton protein RodZ-like C-terminal" evidence="3">
    <location>
        <begin position="309"/>
        <end position="375"/>
    </location>
</feature>
<dbReference type="AlphaFoldDB" id="A0A1Y5RGD4"/>
<dbReference type="Proteomes" id="UP000193870">
    <property type="component" value="Unassembled WGS sequence"/>
</dbReference>
<dbReference type="Pfam" id="PF13464">
    <property type="entry name" value="RodZ_C"/>
    <property type="match status" value="1"/>
</dbReference>
<evidence type="ECO:0000313" key="5">
    <source>
        <dbReference type="Proteomes" id="UP000193870"/>
    </source>
</evidence>
<dbReference type="RefSeq" id="WP_085852445.1">
    <property type="nucleotide sequence ID" value="NZ_FOPF01000001.1"/>
</dbReference>
<keyword evidence="2" id="KW-0472">Membrane</keyword>
<name>A0A1Y5RGD4_9RHOB</name>
<keyword evidence="5" id="KW-1185">Reference proteome</keyword>
<dbReference type="InterPro" id="IPR050400">
    <property type="entry name" value="Bact_Cytoskel_RodZ"/>
</dbReference>
<dbReference type="STRING" id="315423.SAMN04488020_101420"/>
<feature type="region of interest" description="Disordered" evidence="1">
    <location>
        <begin position="104"/>
        <end position="128"/>
    </location>
</feature>
<dbReference type="Pfam" id="PF13413">
    <property type="entry name" value="HTH_25"/>
    <property type="match status" value="1"/>
</dbReference>
<dbReference type="EMBL" id="FWFV01000001">
    <property type="protein sequence ID" value="SLN16817.1"/>
    <property type="molecule type" value="Genomic_DNA"/>
</dbReference>
<dbReference type="InterPro" id="IPR025194">
    <property type="entry name" value="RodZ-like_C"/>
</dbReference>
<keyword evidence="2" id="KW-0812">Transmembrane</keyword>
<evidence type="ECO:0000313" key="4">
    <source>
        <dbReference type="EMBL" id="SLN16817.1"/>
    </source>
</evidence>
<evidence type="ECO:0000256" key="2">
    <source>
        <dbReference type="SAM" id="Phobius"/>
    </source>
</evidence>
<dbReference type="GO" id="GO:0003677">
    <property type="term" value="F:DNA binding"/>
    <property type="evidence" value="ECO:0007669"/>
    <property type="project" value="InterPro"/>
</dbReference>
<reference evidence="4 5" key="1">
    <citation type="submission" date="2017-03" db="EMBL/GenBank/DDBJ databases">
        <authorList>
            <person name="Afonso C.L."/>
            <person name="Miller P.J."/>
            <person name="Scott M.A."/>
            <person name="Spackman E."/>
            <person name="Goraichik I."/>
            <person name="Dimitrov K.M."/>
            <person name="Suarez D.L."/>
            <person name="Swayne D.E."/>
        </authorList>
    </citation>
    <scope>NUCLEOTIDE SEQUENCE [LARGE SCALE GENOMIC DNA]</scope>
    <source>
        <strain evidence="4 5">CECT 7066</strain>
    </source>
</reference>
<gene>
    <name evidence="4" type="ORF">PAM7066_00420</name>
</gene>
<keyword evidence="2" id="KW-1133">Transmembrane helix</keyword>
<evidence type="ECO:0000256" key="1">
    <source>
        <dbReference type="SAM" id="MobiDB-lite"/>
    </source>
</evidence>
<accession>A0A1Y5RGD4</accession>
<dbReference type="PANTHER" id="PTHR34475:SF1">
    <property type="entry name" value="CYTOSKELETON PROTEIN RODZ"/>
    <property type="match status" value="1"/>
</dbReference>
<protein>
    <submittedName>
        <fullName evidence="4">Cytoskeletal protein RodZ</fullName>
    </submittedName>
</protein>
<dbReference type="PANTHER" id="PTHR34475">
    <property type="match status" value="1"/>
</dbReference>
<evidence type="ECO:0000259" key="3">
    <source>
        <dbReference type="Pfam" id="PF13464"/>
    </source>
</evidence>
<dbReference type="Gene3D" id="1.10.260.40">
    <property type="entry name" value="lambda repressor-like DNA-binding domains"/>
    <property type="match status" value="1"/>
</dbReference>
<dbReference type="OrthoDB" id="9790252at2"/>